<evidence type="ECO:0000313" key="6">
    <source>
        <dbReference type="Proteomes" id="UP000044841"/>
    </source>
</evidence>
<evidence type="ECO:0000256" key="4">
    <source>
        <dbReference type="ARBA" id="ARBA00048508"/>
    </source>
</evidence>
<accession>A0A0K6FWA1</accession>
<sequence length="268" mass="27901">MAIGSLSGPPVAIVTGSAQGLGKTIALRLASDGYSVVISDLASKKNELAAVLQQITKIYQSHSHKTTPAALQIECDVTSEDQVNNLINTTVKQLGRLDVMIANAGIVKLAPLLELTGETIDLIHDVNVKGLFYCYRAAARAMITTGGGRIIGACSVAGKIGLPSLGAYCMSKSAVRSLTQTAAQEWAEYGITVNAYAPGAINTNMWLQDVVAGNAVGPALDQKANEVAATRKKSTPEQVAGLVSFLLSPAADNITGQCISIDGGWNMD</sequence>
<evidence type="ECO:0000256" key="3">
    <source>
        <dbReference type="ARBA" id="ARBA00022857"/>
    </source>
</evidence>
<dbReference type="InterPro" id="IPR020904">
    <property type="entry name" value="Sc_DH/Rdtase_CS"/>
</dbReference>
<comment type="catalytic activity">
    <reaction evidence="4">
        <text>a (3R)-hydroxyacyl-[ACP] + NADP(+) = a 3-oxoacyl-[ACP] + NADPH + H(+)</text>
        <dbReference type="Rhea" id="RHEA:17397"/>
        <dbReference type="Rhea" id="RHEA-COMP:9916"/>
        <dbReference type="Rhea" id="RHEA-COMP:9945"/>
        <dbReference type="ChEBI" id="CHEBI:15378"/>
        <dbReference type="ChEBI" id="CHEBI:57783"/>
        <dbReference type="ChEBI" id="CHEBI:58349"/>
        <dbReference type="ChEBI" id="CHEBI:78776"/>
        <dbReference type="ChEBI" id="CHEBI:78827"/>
        <dbReference type="EC" id="1.1.1.100"/>
    </reaction>
</comment>
<dbReference type="PRINTS" id="PR00081">
    <property type="entry name" value="GDHRDH"/>
</dbReference>
<dbReference type="PANTHER" id="PTHR42879">
    <property type="entry name" value="3-OXOACYL-(ACYL-CARRIER-PROTEIN) REDUCTASE"/>
    <property type="match status" value="1"/>
</dbReference>
<evidence type="ECO:0000256" key="1">
    <source>
        <dbReference type="ARBA" id="ARBA00006484"/>
    </source>
</evidence>
<dbReference type="PROSITE" id="PS00061">
    <property type="entry name" value="ADH_SHORT"/>
    <property type="match status" value="1"/>
</dbReference>
<dbReference type="InterPro" id="IPR050259">
    <property type="entry name" value="SDR"/>
</dbReference>
<dbReference type="GO" id="GO:0004316">
    <property type="term" value="F:3-oxoacyl-[acyl-carrier-protein] reductase (NADPH) activity"/>
    <property type="evidence" value="ECO:0007669"/>
    <property type="project" value="UniProtKB-EC"/>
</dbReference>
<dbReference type="GO" id="GO:0032787">
    <property type="term" value="P:monocarboxylic acid metabolic process"/>
    <property type="evidence" value="ECO:0007669"/>
    <property type="project" value="UniProtKB-ARBA"/>
</dbReference>
<keyword evidence="3" id="KW-0521">NADP</keyword>
<comment type="similarity">
    <text evidence="1">Belongs to the short-chain dehydrogenases/reductases (SDR) family.</text>
</comment>
<keyword evidence="6" id="KW-1185">Reference proteome</keyword>
<proteinExistence type="inferred from homology"/>
<gene>
    <name evidence="5" type="ORF">RSOLAG22IIIB_14239</name>
</gene>
<dbReference type="EC" id="1.1.1.100" evidence="2"/>
<name>A0A0K6FWA1_9AGAM</name>
<dbReference type="InterPro" id="IPR002347">
    <property type="entry name" value="SDR_fam"/>
</dbReference>
<dbReference type="PANTHER" id="PTHR42879:SF2">
    <property type="entry name" value="3-OXOACYL-[ACYL-CARRIER-PROTEIN] REDUCTASE FABG"/>
    <property type="match status" value="1"/>
</dbReference>
<dbReference type="InterPro" id="IPR036291">
    <property type="entry name" value="NAD(P)-bd_dom_sf"/>
</dbReference>
<dbReference type="Proteomes" id="UP000044841">
    <property type="component" value="Unassembled WGS sequence"/>
</dbReference>
<dbReference type="AlphaFoldDB" id="A0A0K6FWA1"/>
<dbReference type="SUPFAM" id="SSF51735">
    <property type="entry name" value="NAD(P)-binding Rossmann-fold domains"/>
    <property type="match status" value="1"/>
</dbReference>
<evidence type="ECO:0000256" key="2">
    <source>
        <dbReference type="ARBA" id="ARBA00012948"/>
    </source>
</evidence>
<dbReference type="PRINTS" id="PR00080">
    <property type="entry name" value="SDRFAMILY"/>
</dbReference>
<dbReference type="EMBL" id="CYGV01001162">
    <property type="protein sequence ID" value="CUA70550.1"/>
    <property type="molecule type" value="Genomic_DNA"/>
</dbReference>
<reference evidence="5 6" key="1">
    <citation type="submission" date="2015-07" db="EMBL/GenBank/DDBJ databases">
        <authorList>
            <person name="Noorani M."/>
        </authorList>
    </citation>
    <scope>NUCLEOTIDE SEQUENCE [LARGE SCALE GENOMIC DNA]</scope>
    <source>
        <strain evidence="5">BBA 69670</strain>
    </source>
</reference>
<protein>
    <recommendedName>
        <fullName evidence="2">3-oxoacyl-[acyl-carrier-protein] reductase</fullName>
        <ecNumber evidence="2">1.1.1.100</ecNumber>
    </recommendedName>
</protein>
<organism evidence="5 6">
    <name type="scientific">Rhizoctonia solani</name>
    <dbReference type="NCBI Taxonomy" id="456999"/>
    <lineage>
        <taxon>Eukaryota</taxon>
        <taxon>Fungi</taxon>
        <taxon>Dikarya</taxon>
        <taxon>Basidiomycota</taxon>
        <taxon>Agaricomycotina</taxon>
        <taxon>Agaricomycetes</taxon>
        <taxon>Cantharellales</taxon>
        <taxon>Ceratobasidiaceae</taxon>
        <taxon>Rhizoctonia</taxon>
    </lineage>
</organism>
<evidence type="ECO:0000313" key="5">
    <source>
        <dbReference type="EMBL" id="CUA70550.1"/>
    </source>
</evidence>
<dbReference type="Gene3D" id="3.40.50.720">
    <property type="entry name" value="NAD(P)-binding Rossmann-like Domain"/>
    <property type="match status" value="1"/>
</dbReference>
<dbReference type="FunFam" id="3.40.50.720:FF:000084">
    <property type="entry name" value="Short-chain dehydrogenase reductase"/>
    <property type="match status" value="1"/>
</dbReference>
<dbReference type="Pfam" id="PF13561">
    <property type="entry name" value="adh_short_C2"/>
    <property type="match status" value="1"/>
</dbReference>